<dbReference type="RefSeq" id="WP_377573556.1">
    <property type="nucleotide sequence ID" value="NZ_JBHTKA010000001.1"/>
</dbReference>
<organism evidence="3 4">
    <name type="scientific">Ohtaekwangia kribbensis</name>
    <dbReference type="NCBI Taxonomy" id="688913"/>
    <lineage>
        <taxon>Bacteria</taxon>
        <taxon>Pseudomonadati</taxon>
        <taxon>Bacteroidota</taxon>
        <taxon>Cytophagia</taxon>
        <taxon>Cytophagales</taxon>
        <taxon>Fulvivirgaceae</taxon>
        <taxon>Ohtaekwangia</taxon>
    </lineage>
</organism>
<comment type="caution">
    <text evidence="3">The sequence shown here is derived from an EMBL/GenBank/DDBJ whole genome shotgun (WGS) entry which is preliminary data.</text>
</comment>
<reference evidence="4" key="1">
    <citation type="journal article" date="2019" name="Int. J. Syst. Evol. Microbiol.">
        <title>The Global Catalogue of Microorganisms (GCM) 10K type strain sequencing project: providing services to taxonomists for standard genome sequencing and annotation.</title>
        <authorList>
            <consortium name="The Broad Institute Genomics Platform"/>
            <consortium name="The Broad Institute Genome Sequencing Center for Infectious Disease"/>
            <person name="Wu L."/>
            <person name="Ma J."/>
        </authorList>
    </citation>
    <scope>NUCLEOTIDE SEQUENCE [LARGE SCALE GENOMIC DNA]</scope>
    <source>
        <strain evidence="4">CCUG 58938</strain>
    </source>
</reference>
<gene>
    <name evidence="3" type="ORF">ACFQ21_01035</name>
</gene>
<evidence type="ECO:0000313" key="4">
    <source>
        <dbReference type="Proteomes" id="UP001597112"/>
    </source>
</evidence>
<dbReference type="InterPro" id="IPR019734">
    <property type="entry name" value="TPR_rpt"/>
</dbReference>
<feature type="repeat" description="TPR" evidence="1">
    <location>
        <begin position="476"/>
        <end position="509"/>
    </location>
</feature>
<dbReference type="PANTHER" id="PTHR45588">
    <property type="entry name" value="TPR DOMAIN-CONTAINING PROTEIN"/>
    <property type="match status" value="1"/>
</dbReference>
<evidence type="ECO:0000313" key="3">
    <source>
        <dbReference type="EMBL" id="MFD0997861.1"/>
    </source>
</evidence>
<keyword evidence="2" id="KW-0175">Coiled coil</keyword>
<accession>A0ABW3JY47</accession>
<protein>
    <submittedName>
        <fullName evidence="3">Tetratricopeptide repeat protein</fullName>
    </submittedName>
</protein>
<name>A0ABW3JY47_9BACT</name>
<evidence type="ECO:0000256" key="1">
    <source>
        <dbReference type="PROSITE-ProRule" id="PRU00339"/>
    </source>
</evidence>
<sequence length="552" mass="61812">MKTHPIILTMSILLCCTTGKKNDEQLKSELAAIELTRGEITLCSSGTDQFGTVSFSQSCSEKTRPDFNLAIALLHSFEYTEAEKVFVKVIDQDPQCVMAYWGAAMSNFHPLWSPPSPTELEKGAKIITLARSIITDKESRESDYLEAIATIYDQWNTLDHRTRLLKFEKASQALYEKYTDDDEAAIFYALALGAASDPTDKTFQKQKKAGEVLNKIFENKPTHPGIAHYIIHNYDYPELAALALPAARKYASIAPASAHAQHMPSHIFTRLGLWDESIQSNIASVTAAQCYAQKSGIKGHWDEELHGLDYLMYAYLQKANDEKALEQVRYLQTIKEVFPVNFKDAYSFASMPARYALERKDWAAAASLQPEPSDFPWEKFPWEKANIYFARILGAVHENKVNDAKKDLEQLKALHAALVQAKENYKSNLVLIQVKASDAWIRLAERKKDEALTLMTEAADMEDATAKHPVTPGEIIPARELLGDMYLQTGNPQRALQVYEEDLKRHPNRFNGIYGAAVAAQKSGDAAKAKQFSEQLEALAGQGNKRVLLVGL</sequence>
<proteinExistence type="predicted"/>
<evidence type="ECO:0000256" key="2">
    <source>
        <dbReference type="SAM" id="Coils"/>
    </source>
</evidence>
<dbReference type="SUPFAM" id="SSF48452">
    <property type="entry name" value="TPR-like"/>
    <property type="match status" value="1"/>
</dbReference>
<dbReference type="InterPro" id="IPR011990">
    <property type="entry name" value="TPR-like_helical_dom_sf"/>
</dbReference>
<dbReference type="PROSITE" id="PS50005">
    <property type="entry name" value="TPR"/>
    <property type="match status" value="1"/>
</dbReference>
<dbReference type="Pfam" id="PF13176">
    <property type="entry name" value="TPR_7"/>
    <property type="match status" value="1"/>
</dbReference>
<keyword evidence="1" id="KW-0802">TPR repeat</keyword>
<dbReference type="PANTHER" id="PTHR45588:SF1">
    <property type="entry name" value="WW DOMAIN-CONTAINING PROTEIN"/>
    <property type="match status" value="1"/>
</dbReference>
<dbReference type="Proteomes" id="UP001597112">
    <property type="component" value="Unassembled WGS sequence"/>
</dbReference>
<dbReference type="Gene3D" id="1.25.40.10">
    <property type="entry name" value="Tetratricopeptide repeat domain"/>
    <property type="match status" value="2"/>
</dbReference>
<keyword evidence="4" id="KW-1185">Reference proteome</keyword>
<feature type="coiled-coil region" evidence="2">
    <location>
        <begin position="394"/>
        <end position="428"/>
    </location>
</feature>
<dbReference type="EMBL" id="JBHTKA010000001">
    <property type="protein sequence ID" value="MFD0997861.1"/>
    <property type="molecule type" value="Genomic_DNA"/>
</dbReference>